<dbReference type="OrthoDB" id="9812260at2"/>
<reference evidence="6 7" key="2">
    <citation type="journal article" date="2012" name="Int. J. Syst. Evol. Microbiol.">
        <title>Magnetococcus marinus gen. nov., sp. nov., a marine, magnetotactic bacterium that represents a novel lineage (Magnetococcaceae fam. nov.; Magnetococcales ord. nov.) at the base of the Alphaproteobacteria.</title>
        <authorList>
            <person name="Bazylinski D.A."/>
            <person name="Williams T.J."/>
            <person name="Lefevre C.T."/>
            <person name="Berg R.J."/>
            <person name="Zhang C.L."/>
            <person name="Bowser S.S."/>
            <person name="Dean A.J."/>
            <person name="Beveridge T.J."/>
        </authorList>
    </citation>
    <scope>NUCLEOTIDE SEQUENCE [LARGE SCALE GENOMIC DNA]</scope>
    <source>
        <strain evidence="7">ATCC BAA-1437 / JCM 17883 / MC-1</strain>
    </source>
</reference>
<dbReference type="GO" id="GO:1902201">
    <property type="term" value="P:negative regulation of bacterial-type flagellum-dependent cell motility"/>
    <property type="evidence" value="ECO:0007669"/>
    <property type="project" value="TreeGrafter"/>
</dbReference>
<dbReference type="InterPro" id="IPR050469">
    <property type="entry name" value="Diguanylate_Cyclase"/>
</dbReference>
<keyword evidence="7" id="KW-1185">Reference proteome</keyword>
<dbReference type="FunFam" id="3.30.70.270:FF:000001">
    <property type="entry name" value="Diguanylate cyclase domain protein"/>
    <property type="match status" value="1"/>
</dbReference>
<dbReference type="InterPro" id="IPR012292">
    <property type="entry name" value="Globin/Proto"/>
</dbReference>
<name>A0L865_MAGMM</name>
<dbReference type="CDD" id="cd01949">
    <property type="entry name" value="GGDEF"/>
    <property type="match status" value="1"/>
</dbReference>
<sequence length="453" mass="52116">MSARDEQRLKDIYLGVDAEKVNFIGDLIKDRLNQTVERFYIELLEVESARFFLDSALVKERLHGSLTEWLQMLFSHKDDDTLEQMFAFQKNIGNVHARINIPMHLVVEGMRILRREIICFLSESDIPRQRLVDLVVLVGEVLDHNLSLINESYVRMSASYERNNQALRLQLSPSAQALECERLRGTLRGWSNQLWRVLGGRGIETELPSLGRAEFGLWMFHKAPLVLPQYEQLHTIQQNIQAMDALLGRQRLSQEHLNAVSRDTLSAVDDQLNSIELALDMMIEAILAQESGRDPLTKVYNRRFLDSVVKHEMEVSMRHEIRFGFLLCDIDHFKTINDTYGHDAGDAVLQQFAERLSSAARVNDYVFRFGGEEFLFVYGDMSPQRLEHLAEKVRHCIEQELFDLPSGEKIHITASFGGAVHDGNPNFHKTLKLTDEALYEAKHSGRNRCIIRA</sequence>
<dbReference type="SMART" id="SM00267">
    <property type="entry name" value="GGDEF"/>
    <property type="match status" value="1"/>
</dbReference>
<evidence type="ECO:0000259" key="5">
    <source>
        <dbReference type="PROSITE" id="PS50887"/>
    </source>
</evidence>
<dbReference type="InterPro" id="IPR029787">
    <property type="entry name" value="Nucleotide_cyclase"/>
</dbReference>
<dbReference type="STRING" id="156889.Mmc1_1649"/>
<dbReference type="SUPFAM" id="SSF55073">
    <property type="entry name" value="Nucleotide cyclase"/>
    <property type="match status" value="1"/>
</dbReference>
<dbReference type="InterPro" id="IPR000160">
    <property type="entry name" value="GGDEF_dom"/>
</dbReference>
<dbReference type="Gene3D" id="1.10.490.10">
    <property type="entry name" value="Globins"/>
    <property type="match status" value="1"/>
</dbReference>
<evidence type="ECO:0000256" key="4">
    <source>
        <dbReference type="ARBA" id="ARBA00034247"/>
    </source>
</evidence>
<dbReference type="GO" id="GO:0052621">
    <property type="term" value="F:diguanylate cyclase activity"/>
    <property type="evidence" value="ECO:0007669"/>
    <property type="project" value="UniProtKB-EC"/>
</dbReference>
<protein>
    <recommendedName>
        <fullName evidence="2">Diguanylate cyclase DosC</fullName>
        <ecNumber evidence="1">2.7.7.65</ecNumber>
    </recommendedName>
    <alternativeName>
        <fullName evidence="3">Direct oxygen-sensing cyclase</fullName>
    </alternativeName>
</protein>
<proteinExistence type="predicted"/>
<dbReference type="eggNOG" id="COG3706">
    <property type="taxonomic scope" value="Bacteria"/>
</dbReference>
<dbReference type="Gene3D" id="3.30.70.270">
    <property type="match status" value="1"/>
</dbReference>
<dbReference type="NCBIfam" id="TIGR00254">
    <property type="entry name" value="GGDEF"/>
    <property type="match status" value="1"/>
</dbReference>
<dbReference type="PANTHER" id="PTHR45138:SF9">
    <property type="entry name" value="DIGUANYLATE CYCLASE DGCM-RELATED"/>
    <property type="match status" value="1"/>
</dbReference>
<dbReference type="EMBL" id="CP000471">
    <property type="protein sequence ID" value="ABK44158.1"/>
    <property type="molecule type" value="Genomic_DNA"/>
</dbReference>
<dbReference type="EC" id="2.7.7.65" evidence="1"/>
<dbReference type="GO" id="GO:0005886">
    <property type="term" value="C:plasma membrane"/>
    <property type="evidence" value="ECO:0007669"/>
    <property type="project" value="TreeGrafter"/>
</dbReference>
<evidence type="ECO:0000313" key="7">
    <source>
        <dbReference type="Proteomes" id="UP000002586"/>
    </source>
</evidence>
<dbReference type="Pfam" id="PF00990">
    <property type="entry name" value="GGDEF"/>
    <property type="match status" value="1"/>
</dbReference>
<evidence type="ECO:0000256" key="2">
    <source>
        <dbReference type="ARBA" id="ARBA00015125"/>
    </source>
</evidence>
<dbReference type="InterPro" id="IPR048442">
    <property type="entry name" value="DosC_2nd"/>
</dbReference>
<organism evidence="6 7">
    <name type="scientific">Magnetococcus marinus (strain ATCC BAA-1437 / JCM 17883 / MC-1)</name>
    <dbReference type="NCBI Taxonomy" id="156889"/>
    <lineage>
        <taxon>Bacteria</taxon>
        <taxon>Pseudomonadati</taxon>
        <taxon>Pseudomonadota</taxon>
        <taxon>Magnetococcia</taxon>
        <taxon>Magnetococcales</taxon>
        <taxon>Magnetococcaceae</taxon>
        <taxon>Magnetococcus</taxon>
    </lineage>
</organism>
<dbReference type="InterPro" id="IPR009050">
    <property type="entry name" value="Globin-like_sf"/>
</dbReference>
<dbReference type="GO" id="GO:0043709">
    <property type="term" value="P:cell adhesion involved in single-species biofilm formation"/>
    <property type="evidence" value="ECO:0007669"/>
    <property type="project" value="TreeGrafter"/>
</dbReference>
<dbReference type="GO" id="GO:0020037">
    <property type="term" value="F:heme binding"/>
    <property type="evidence" value="ECO:0007669"/>
    <property type="project" value="InterPro"/>
</dbReference>
<dbReference type="SUPFAM" id="SSF46458">
    <property type="entry name" value="Globin-like"/>
    <property type="match status" value="1"/>
</dbReference>
<evidence type="ECO:0000256" key="3">
    <source>
        <dbReference type="ARBA" id="ARBA00029839"/>
    </source>
</evidence>
<dbReference type="KEGG" id="mgm:Mmc1_1649"/>
<dbReference type="PROSITE" id="PS50887">
    <property type="entry name" value="GGDEF"/>
    <property type="match status" value="1"/>
</dbReference>
<dbReference type="HOGENOM" id="CLU_000445_11_5_5"/>
<accession>A0L865</accession>
<evidence type="ECO:0000256" key="1">
    <source>
        <dbReference type="ARBA" id="ARBA00012528"/>
    </source>
</evidence>
<dbReference type="InterPro" id="IPR044398">
    <property type="entry name" value="Globin-sensor_dom"/>
</dbReference>
<dbReference type="Pfam" id="PF11563">
    <property type="entry name" value="Protoglobin"/>
    <property type="match status" value="1"/>
</dbReference>
<dbReference type="RefSeq" id="WP_011713306.1">
    <property type="nucleotide sequence ID" value="NC_008576.1"/>
</dbReference>
<dbReference type="Proteomes" id="UP000002586">
    <property type="component" value="Chromosome"/>
</dbReference>
<feature type="domain" description="GGDEF" evidence="5">
    <location>
        <begin position="321"/>
        <end position="453"/>
    </location>
</feature>
<dbReference type="PANTHER" id="PTHR45138">
    <property type="entry name" value="REGULATORY COMPONENTS OF SENSORY TRANSDUCTION SYSTEM"/>
    <property type="match status" value="1"/>
</dbReference>
<comment type="catalytic activity">
    <reaction evidence="4">
        <text>2 GTP = 3',3'-c-di-GMP + 2 diphosphate</text>
        <dbReference type="Rhea" id="RHEA:24898"/>
        <dbReference type="ChEBI" id="CHEBI:33019"/>
        <dbReference type="ChEBI" id="CHEBI:37565"/>
        <dbReference type="ChEBI" id="CHEBI:58805"/>
        <dbReference type="EC" id="2.7.7.65"/>
    </reaction>
</comment>
<evidence type="ECO:0000313" key="6">
    <source>
        <dbReference type="EMBL" id="ABK44158.1"/>
    </source>
</evidence>
<dbReference type="GO" id="GO:0019825">
    <property type="term" value="F:oxygen binding"/>
    <property type="evidence" value="ECO:0007669"/>
    <property type="project" value="InterPro"/>
</dbReference>
<gene>
    <name evidence="6" type="ordered locus">Mmc1_1649</name>
</gene>
<reference evidence="7" key="1">
    <citation type="journal article" date="2009" name="Appl. Environ. Microbiol.">
        <title>Complete genome sequence of the chemolithoautotrophic marine magnetotactic coccus strain MC-1.</title>
        <authorList>
            <person name="Schubbe S."/>
            <person name="Williams T.J."/>
            <person name="Xie G."/>
            <person name="Kiss H.E."/>
            <person name="Brettin T.S."/>
            <person name="Martinez D."/>
            <person name="Ross C.A."/>
            <person name="Schuler D."/>
            <person name="Cox B.L."/>
            <person name="Nealson K.H."/>
            <person name="Bazylinski D.A."/>
        </authorList>
    </citation>
    <scope>NUCLEOTIDE SEQUENCE [LARGE SCALE GENOMIC DNA]</scope>
    <source>
        <strain evidence="7">ATCC BAA-1437 / JCM 17883 / MC-1</strain>
    </source>
</reference>
<dbReference type="InterPro" id="IPR043128">
    <property type="entry name" value="Rev_trsase/Diguanyl_cyclase"/>
</dbReference>
<dbReference type="Pfam" id="PF21118">
    <property type="entry name" value="DosC_2nd"/>
    <property type="match status" value="1"/>
</dbReference>
<dbReference type="AlphaFoldDB" id="A0L865"/>